<dbReference type="Pfam" id="PF13302">
    <property type="entry name" value="Acetyltransf_3"/>
    <property type="match status" value="1"/>
</dbReference>
<name>A0ABP7TYN4_9PSEU</name>
<accession>A0ABP7TYN4</accession>
<feature type="domain" description="N-acetyltransferase" evidence="1">
    <location>
        <begin position="8"/>
        <end position="175"/>
    </location>
</feature>
<dbReference type="InterPro" id="IPR016181">
    <property type="entry name" value="Acyl_CoA_acyltransferase"/>
</dbReference>
<evidence type="ECO:0000259" key="1">
    <source>
        <dbReference type="PROSITE" id="PS51186"/>
    </source>
</evidence>
<proteinExistence type="predicted"/>
<reference evidence="3" key="1">
    <citation type="journal article" date="2019" name="Int. J. Syst. Evol. Microbiol.">
        <title>The Global Catalogue of Microorganisms (GCM) 10K type strain sequencing project: providing services to taxonomists for standard genome sequencing and annotation.</title>
        <authorList>
            <consortium name="The Broad Institute Genomics Platform"/>
            <consortium name="The Broad Institute Genome Sequencing Center for Infectious Disease"/>
            <person name="Wu L."/>
            <person name="Ma J."/>
        </authorList>
    </citation>
    <scope>NUCLEOTIDE SEQUENCE [LARGE SCALE GENOMIC DNA]</scope>
    <source>
        <strain evidence="3">JCM 17342</strain>
    </source>
</reference>
<dbReference type="RefSeq" id="WP_344884354.1">
    <property type="nucleotide sequence ID" value="NZ_BAABAL010000022.1"/>
</dbReference>
<dbReference type="PROSITE" id="PS51186">
    <property type="entry name" value="GNAT"/>
    <property type="match status" value="1"/>
</dbReference>
<dbReference type="EMBL" id="BAABAL010000022">
    <property type="protein sequence ID" value="GAA4033141.1"/>
    <property type="molecule type" value="Genomic_DNA"/>
</dbReference>
<gene>
    <name evidence="2" type="ORF">GCM10022247_67710</name>
</gene>
<organism evidence="2 3">
    <name type="scientific">Allokutzneria multivorans</name>
    <dbReference type="NCBI Taxonomy" id="1142134"/>
    <lineage>
        <taxon>Bacteria</taxon>
        <taxon>Bacillati</taxon>
        <taxon>Actinomycetota</taxon>
        <taxon>Actinomycetes</taxon>
        <taxon>Pseudonocardiales</taxon>
        <taxon>Pseudonocardiaceae</taxon>
        <taxon>Allokutzneria</taxon>
    </lineage>
</organism>
<protein>
    <submittedName>
        <fullName evidence="2">GNAT family protein</fullName>
    </submittedName>
</protein>
<dbReference type="Gene3D" id="3.40.630.30">
    <property type="match status" value="1"/>
</dbReference>
<dbReference type="SUPFAM" id="SSF55729">
    <property type="entry name" value="Acyl-CoA N-acyltransferases (Nat)"/>
    <property type="match status" value="1"/>
</dbReference>
<dbReference type="Proteomes" id="UP001501747">
    <property type="component" value="Unassembled WGS sequence"/>
</dbReference>
<dbReference type="PANTHER" id="PTHR43792:SF1">
    <property type="entry name" value="N-ACETYLTRANSFERASE DOMAIN-CONTAINING PROTEIN"/>
    <property type="match status" value="1"/>
</dbReference>
<dbReference type="InterPro" id="IPR051531">
    <property type="entry name" value="N-acetyltransferase"/>
</dbReference>
<keyword evidence="3" id="KW-1185">Reference proteome</keyword>
<sequence length="189" mass="21266">MLITTERLSLRPFTPDDVDDVLAYQRLPEVAQHMRWAPRGREQVVRAVEQLVRENELREEGDCLSLAVVLPGKATVIGQVELVWRSVEHRQGEVGYIFNPAHQGKGFATEAARAVLGLGFEELDLHRIIGRCSARNTASAALLARLGMRREAHFIGTALDEDGWREEYVFAMLRDEWRAHTAPATPDAL</sequence>
<evidence type="ECO:0000313" key="2">
    <source>
        <dbReference type="EMBL" id="GAA4033141.1"/>
    </source>
</evidence>
<dbReference type="InterPro" id="IPR000182">
    <property type="entry name" value="GNAT_dom"/>
</dbReference>
<evidence type="ECO:0000313" key="3">
    <source>
        <dbReference type="Proteomes" id="UP001501747"/>
    </source>
</evidence>
<dbReference type="PANTHER" id="PTHR43792">
    <property type="entry name" value="GNAT FAMILY, PUTATIVE (AFU_ORTHOLOGUE AFUA_3G00765)-RELATED-RELATED"/>
    <property type="match status" value="1"/>
</dbReference>
<comment type="caution">
    <text evidence="2">The sequence shown here is derived from an EMBL/GenBank/DDBJ whole genome shotgun (WGS) entry which is preliminary data.</text>
</comment>